<comment type="caution">
    <text evidence="3">The sequence shown here is derived from an EMBL/GenBank/DDBJ whole genome shotgun (WGS) entry which is preliminary data.</text>
</comment>
<gene>
    <name evidence="3" type="ORF">H4W31_001147</name>
</gene>
<feature type="transmembrane region" description="Helical" evidence="2">
    <location>
        <begin position="152"/>
        <end position="173"/>
    </location>
</feature>
<organism evidence="3 4">
    <name type="scientific">Plantactinospora soyae</name>
    <dbReference type="NCBI Taxonomy" id="1544732"/>
    <lineage>
        <taxon>Bacteria</taxon>
        <taxon>Bacillati</taxon>
        <taxon>Actinomycetota</taxon>
        <taxon>Actinomycetes</taxon>
        <taxon>Micromonosporales</taxon>
        <taxon>Micromonosporaceae</taxon>
        <taxon>Plantactinospora</taxon>
    </lineage>
</organism>
<dbReference type="Proteomes" id="UP000649753">
    <property type="component" value="Unassembled WGS sequence"/>
</dbReference>
<dbReference type="RefSeq" id="WP_192765688.1">
    <property type="nucleotide sequence ID" value="NZ_JADBEB010000001.1"/>
</dbReference>
<feature type="transmembrane region" description="Helical" evidence="2">
    <location>
        <begin position="185"/>
        <end position="203"/>
    </location>
</feature>
<dbReference type="Pfam" id="PF10067">
    <property type="entry name" value="DUF2306"/>
    <property type="match status" value="1"/>
</dbReference>
<keyword evidence="2" id="KW-0472">Membrane</keyword>
<accession>A0A927M0T9</accession>
<protein>
    <submittedName>
        <fullName evidence="3">Membrane protein</fullName>
    </submittedName>
</protein>
<feature type="transmembrane region" description="Helical" evidence="2">
    <location>
        <begin position="120"/>
        <end position="140"/>
    </location>
</feature>
<evidence type="ECO:0000313" key="3">
    <source>
        <dbReference type="EMBL" id="MBE1485509.1"/>
    </source>
</evidence>
<keyword evidence="2" id="KW-1133">Transmembrane helix</keyword>
<name>A0A927M0T9_9ACTN</name>
<dbReference type="InterPro" id="IPR018750">
    <property type="entry name" value="DUF2306_membrane"/>
</dbReference>
<dbReference type="EMBL" id="JADBEB010000001">
    <property type="protein sequence ID" value="MBE1485509.1"/>
    <property type="molecule type" value="Genomic_DNA"/>
</dbReference>
<feature type="region of interest" description="Disordered" evidence="1">
    <location>
        <begin position="210"/>
        <end position="250"/>
    </location>
</feature>
<dbReference type="AlphaFoldDB" id="A0A927M0T9"/>
<reference evidence="3" key="1">
    <citation type="submission" date="2020-10" db="EMBL/GenBank/DDBJ databases">
        <title>Sequencing the genomes of 1000 actinobacteria strains.</title>
        <authorList>
            <person name="Klenk H.-P."/>
        </authorList>
    </citation>
    <scope>NUCLEOTIDE SEQUENCE</scope>
    <source>
        <strain evidence="3">DSM 46832</strain>
    </source>
</reference>
<sequence length="250" mass="26730">MTSSAKSTWLVPTLLIILTAVPVVAGAVRVAELTGGAEVTPENARFVAAPVPVLLHIVGATLFCVLGAFQFVPGLRRRKPGWHRIAGRVLVPAGLVAALSGLWMTLFYPQPPGDGELLTGFRLLFGSAMAVCIVLGFVAVRRRNFARHRGWMIRGYAIAQGAGTQALTHLPWMLVLGTPGETARALLVALGWVINLAVAEWIIRRRPTRASRSAGGVSRPARRRPARPSRSSPEPASCRTSPPTSSVPSR</sequence>
<feature type="transmembrane region" description="Helical" evidence="2">
    <location>
        <begin position="85"/>
        <end position="108"/>
    </location>
</feature>
<keyword evidence="2" id="KW-0812">Transmembrane</keyword>
<evidence type="ECO:0000313" key="4">
    <source>
        <dbReference type="Proteomes" id="UP000649753"/>
    </source>
</evidence>
<evidence type="ECO:0000256" key="2">
    <source>
        <dbReference type="SAM" id="Phobius"/>
    </source>
</evidence>
<feature type="compositionally biased region" description="Low complexity" evidence="1">
    <location>
        <begin position="228"/>
        <end position="250"/>
    </location>
</feature>
<keyword evidence="4" id="KW-1185">Reference proteome</keyword>
<feature type="compositionally biased region" description="Low complexity" evidence="1">
    <location>
        <begin position="210"/>
        <end position="219"/>
    </location>
</feature>
<proteinExistence type="predicted"/>
<feature type="transmembrane region" description="Helical" evidence="2">
    <location>
        <begin position="51"/>
        <end position="73"/>
    </location>
</feature>
<evidence type="ECO:0000256" key="1">
    <source>
        <dbReference type="SAM" id="MobiDB-lite"/>
    </source>
</evidence>